<dbReference type="RefSeq" id="WP_369745694.1">
    <property type="nucleotide sequence ID" value="NZ_CP165735.1"/>
</dbReference>
<accession>A0AB39YPK3</accession>
<keyword evidence="1" id="KW-1133">Transmembrane helix</keyword>
<name>A0AB39YPK3_9MICC</name>
<protein>
    <submittedName>
        <fullName evidence="2">Uncharacterized protein</fullName>
    </submittedName>
</protein>
<organism evidence="2">
    <name type="scientific">Paenarthrobacter sp. AMU7</name>
    <dbReference type="NCBI Taxonomy" id="3162492"/>
    <lineage>
        <taxon>Bacteria</taxon>
        <taxon>Bacillati</taxon>
        <taxon>Actinomycetota</taxon>
        <taxon>Actinomycetes</taxon>
        <taxon>Micrococcales</taxon>
        <taxon>Micrococcaceae</taxon>
        <taxon>Paenarthrobacter</taxon>
    </lineage>
</organism>
<keyword evidence="1" id="KW-0812">Transmembrane</keyword>
<reference evidence="2" key="1">
    <citation type="submission" date="2024-07" db="EMBL/GenBank/DDBJ databases">
        <authorList>
            <person name="Li J."/>
            <person name="Wei H."/>
            <person name="Ma J."/>
        </authorList>
    </citation>
    <scope>NUCLEOTIDE SEQUENCE</scope>
    <source>
        <strain evidence="2">AMU7</strain>
    </source>
</reference>
<evidence type="ECO:0000256" key="1">
    <source>
        <dbReference type="SAM" id="Phobius"/>
    </source>
</evidence>
<evidence type="ECO:0000313" key="2">
    <source>
        <dbReference type="EMBL" id="XDV71744.1"/>
    </source>
</evidence>
<gene>
    <name evidence="2" type="ORF">ABQM86_00700</name>
</gene>
<keyword evidence="1" id="KW-0472">Membrane</keyword>
<sequence length="114" mass="12770">MRDQQLNVIPRVFGSFKQPSPGLVGRKSLHTNFEEQRGEPIVVFIKGGTMELLGVVIAAGLLIVAAIALYLLRRTKQRPVDSDPESERALRDFHRGKTLGHSHYVGLDNTGHWR</sequence>
<dbReference type="AlphaFoldDB" id="A0AB39YPK3"/>
<dbReference type="EMBL" id="CP165735">
    <property type="protein sequence ID" value="XDV71744.1"/>
    <property type="molecule type" value="Genomic_DNA"/>
</dbReference>
<proteinExistence type="predicted"/>
<feature type="transmembrane region" description="Helical" evidence="1">
    <location>
        <begin position="52"/>
        <end position="72"/>
    </location>
</feature>